<dbReference type="AlphaFoldDB" id="A0A7W9KU45"/>
<dbReference type="PRINTS" id="PR00411">
    <property type="entry name" value="PNDRDTASEI"/>
</dbReference>
<evidence type="ECO:0000313" key="2">
    <source>
        <dbReference type="EMBL" id="MBB5898009.1"/>
    </source>
</evidence>
<accession>A0A7W9KU45</accession>
<name>A0A7W9KU45_9PSEU</name>
<keyword evidence="3" id="KW-1185">Reference proteome</keyword>
<sequence>MPEHVTDYLVVGAGPAGLQLAHLLHRGGHDYLVLDEGAAPGGFFTKFPRHRQLISSNKRFTGSDDPEVNLRMDWNSLLSDDPSLVFTKYSEEYFPAADDYVRYLADYASRLDLNIQFGCRVREIARDGDEFVLTDQHGTRRRSRRVVVATGLSVPNVPEIRGIELAEQYSTVSTDPAEFTNQRVLIIGKGNSAFETADNLVSTTAAVHIAGPKPVRLAWDTHFVGHVRAVNNNFLDTYELKSGNAVLNVGVERIDRDDAGYHVRFRFSRGPRVVDYDRVIVCAGFRFDATIFADGCRPALDINDRFPELTSGYESTSVDGLFFAGTLTQQLDYRVSTNGFIHGYRYGARALYRLLDERYHGTTWPHTELAADPAGWTRSVLARINRSSGLWQQFGELADVLVVPGDGPVRHFEEMPLRHLADRAFEPTDTVFAVTLEYGPHPVGKKPFDGSIVHASEGEVTSFFHPVVRQYRAGELVATHHLDSDMENRWQDGDGLTAFLADAVGTRVAT</sequence>
<dbReference type="Pfam" id="PF13738">
    <property type="entry name" value="Pyr_redox_3"/>
    <property type="match status" value="1"/>
</dbReference>
<dbReference type="InterPro" id="IPR050982">
    <property type="entry name" value="Auxin_biosynth/cation_transpt"/>
</dbReference>
<dbReference type="InterPro" id="IPR036188">
    <property type="entry name" value="FAD/NAD-bd_sf"/>
</dbReference>
<dbReference type="GO" id="GO:0050660">
    <property type="term" value="F:flavin adenine dinucleotide binding"/>
    <property type="evidence" value="ECO:0007669"/>
    <property type="project" value="TreeGrafter"/>
</dbReference>
<evidence type="ECO:0000256" key="1">
    <source>
        <dbReference type="ARBA" id="ARBA00023002"/>
    </source>
</evidence>
<evidence type="ECO:0000313" key="3">
    <source>
        <dbReference type="Proteomes" id="UP000585638"/>
    </source>
</evidence>
<reference evidence="2 3" key="1">
    <citation type="submission" date="2020-08" db="EMBL/GenBank/DDBJ databases">
        <title>Sequencing the genomes of 1000 actinobacteria strains.</title>
        <authorList>
            <person name="Klenk H.-P."/>
        </authorList>
    </citation>
    <scope>NUCLEOTIDE SEQUENCE [LARGE SCALE GENOMIC DNA]</scope>
    <source>
        <strain evidence="2 3">DSM 43851</strain>
    </source>
</reference>
<proteinExistence type="predicted"/>
<dbReference type="PRINTS" id="PR00368">
    <property type="entry name" value="FADPNR"/>
</dbReference>
<dbReference type="Proteomes" id="UP000585638">
    <property type="component" value="Unassembled WGS sequence"/>
</dbReference>
<protein>
    <submittedName>
        <fullName evidence="2">Thioredoxin reductase</fullName>
    </submittedName>
</protein>
<dbReference type="EMBL" id="JACHIR010000005">
    <property type="protein sequence ID" value="MBB5898009.1"/>
    <property type="molecule type" value="Genomic_DNA"/>
</dbReference>
<dbReference type="PANTHER" id="PTHR43539">
    <property type="entry name" value="FLAVIN-BINDING MONOOXYGENASE-LIKE PROTEIN (AFU_ORTHOLOGUE AFUA_4G09220)"/>
    <property type="match status" value="1"/>
</dbReference>
<dbReference type="GO" id="GO:0036503">
    <property type="term" value="P:ERAD pathway"/>
    <property type="evidence" value="ECO:0007669"/>
    <property type="project" value="TreeGrafter"/>
</dbReference>
<dbReference type="Gene3D" id="3.50.50.60">
    <property type="entry name" value="FAD/NAD(P)-binding domain"/>
    <property type="match status" value="2"/>
</dbReference>
<organism evidence="2 3">
    <name type="scientific">Kutzneria kofuensis</name>
    <dbReference type="NCBI Taxonomy" id="103725"/>
    <lineage>
        <taxon>Bacteria</taxon>
        <taxon>Bacillati</taxon>
        <taxon>Actinomycetota</taxon>
        <taxon>Actinomycetes</taxon>
        <taxon>Pseudonocardiales</taxon>
        <taxon>Pseudonocardiaceae</taxon>
        <taxon>Kutzneria</taxon>
    </lineage>
</organism>
<dbReference type="GO" id="GO:0004497">
    <property type="term" value="F:monooxygenase activity"/>
    <property type="evidence" value="ECO:0007669"/>
    <property type="project" value="TreeGrafter"/>
</dbReference>
<dbReference type="SUPFAM" id="SSF51905">
    <property type="entry name" value="FAD/NAD(P)-binding domain"/>
    <property type="match status" value="1"/>
</dbReference>
<comment type="caution">
    <text evidence="2">The sequence shown here is derived from an EMBL/GenBank/DDBJ whole genome shotgun (WGS) entry which is preliminary data.</text>
</comment>
<dbReference type="PANTHER" id="PTHR43539:SF23">
    <property type="entry name" value="FAD-DEPENDENT OXIDOREDUCTASE DOMAIN-CONTAINING PROTEIN 2"/>
    <property type="match status" value="1"/>
</dbReference>
<dbReference type="RefSeq" id="WP_184870484.1">
    <property type="nucleotide sequence ID" value="NZ_JACHIR010000005.1"/>
</dbReference>
<keyword evidence="1" id="KW-0560">Oxidoreductase</keyword>
<gene>
    <name evidence="2" type="ORF">BJ998_009268</name>
</gene>